<dbReference type="AlphaFoldDB" id="A0A2T0M1M9"/>
<dbReference type="Gene3D" id="3.90.550.10">
    <property type="entry name" value="Spore Coat Polysaccharide Biosynthesis Protein SpsA, Chain A"/>
    <property type="match status" value="1"/>
</dbReference>
<evidence type="ECO:0000256" key="2">
    <source>
        <dbReference type="ARBA" id="ARBA00022695"/>
    </source>
</evidence>
<name>A0A2T0M1M9_9PSEU</name>
<dbReference type="EMBL" id="PVNH01000002">
    <property type="protein sequence ID" value="PRX50477.1"/>
    <property type="molecule type" value="Genomic_DNA"/>
</dbReference>
<evidence type="ECO:0000256" key="1">
    <source>
        <dbReference type="ARBA" id="ARBA00022679"/>
    </source>
</evidence>
<evidence type="ECO:0000313" key="3">
    <source>
        <dbReference type="EMBL" id="PRX50477.1"/>
    </source>
</evidence>
<keyword evidence="2 3" id="KW-0548">Nucleotidyltransferase</keyword>
<dbReference type="Pfam" id="PF01128">
    <property type="entry name" value="IspD"/>
    <property type="match status" value="1"/>
</dbReference>
<dbReference type="InterPro" id="IPR050088">
    <property type="entry name" value="IspD/TarI_cytidylyltransf_bact"/>
</dbReference>
<dbReference type="InterPro" id="IPR029044">
    <property type="entry name" value="Nucleotide-diphossugar_trans"/>
</dbReference>
<dbReference type="Proteomes" id="UP000238362">
    <property type="component" value="Unassembled WGS sequence"/>
</dbReference>
<accession>A0A2T0M1M9</accession>
<comment type="caution">
    <text evidence="3">The sequence shown here is derived from an EMBL/GenBank/DDBJ whole genome shotgun (WGS) entry which is preliminary data.</text>
</comment>
<keyword evidence="1 3" id="KW-0808">Transferase</keyword>
<keyword evidence="4" id="KW-1185">Reference proteome</keyword>
<evidence type="ECO:0000313" key="4">
    <source>
        <dbReference type="Proteomes" id="UP000238362"/>
    </source>
</evidence>
<gene>
    <name evidence="3" type="ORF">B0I33_102599</name>
</gene>
<dbReference type="InterPro" id="IPR034683">
    <property type="entry name" value="IspD/TarI"/>
</dbReference>
<dbReference type="PANTHER" id="PTHR32125:SF4">
    <property type="entry name" value="2-C-METHYL-D-ERYTHRITOL 4-PHOSPHATE CYTIDYLYLTRANSFERASE, CHLOROPLASTIC"/>
    <property type="match status" value="1"/>
</dbReference>
<sequence length="186" mass="19558">MRHAVRGLLRAGCVDQVIVAVPPAQLDACTTALEPVDDARMKIITAGADRTGTVRSALTGEIGPSDVVLVHDPERPFTPASTIAAVVEAIRAGAPAAIPVEPVTDTIKVIGSDDVVQGTRDRSRLRSAQSPRGFRADVLLEAAGTDPLTELRHEVRLVEGDPLGRRLATPFDVTVMEALLTGEGTT</sequence>
<proteinExistence type="predicted"/>
<dbReference type="SUPFAM" id="SSF53448">
    <property type="entry name" value="Nucleotide-diphospho-sugar transferases"/>
    <property type="match status" value="1"/>
</dbReference>
<organism evidence="3 4">
    <name type="scientific">Prauserella shujinwangii</name>
    <dbReference type="NCBI Taxonomy" id="1453103"/>
    <lineage>
        <taxon>Bacteria</taxon>
        <taxon>Bacillati</taxon>
        <taxon>Actinomycetota</taxon>
        <taxon>Actinomycetes</taxon>
        <taxon>Pseudonocardiales</taxon>
        <taxon>Pseudonocardiaceae</taxon>
        <taxon>Prauserella</taxon>
    </lineage>
</organism>
<dbReference type="GO" id="GO:0050518">
    <property type="term" value="F:2-C-methyl-D-erythritol 4-phosphate cytidylyltransferase activity"/>
    <property type="evidence" value="ECO:0007669"/>
    <property type="project" value="TreeGrafter"/>
</dbReference>
<protein>
    <submittedName>
        <fullName evidence="3">2-C-methyl-D-erythritol 4-phosphate cytidylyltransferase</fullName>
    </submittedName>
</protein>
<reference evidence="3 4" key="1">
    <citation type="submission" date="2018-03" db="EMBL/GenBank/DDBJ databases">
        <title>Genomic Encyclopedia of Type Strains, Phase III (KMG-III): the genomes of soil and plant-associated and newly described type strains.</title>
        <authorList>
            <person name="Whitman W."/>
        </authorList>
    </citation>
    <scope>NUCLEOTIDE SEQUENCE [LARGE SCALE GENOMIC DNA]</scope>
    <source>
        <strain evidence="3 4">CGMCC 4.7125</strain>
    </source>
</reference>
<dbReference type="PANTHER" id="PTHR32125">
    <property type="entry name" value="2-C-METHYL-D-ERYTHRITOL 4-PHOSPHATE CYTIDYLYLTRANSFERASE, CHLOROPLASTIC"/>
    <property type="match status" value="1"/>
</dbReference>